<organism evidence="3 4">
    <name type="scientific">Prosthecobacter dejongeii</name>
    <dbReference type="NCBI Taxonomy" id="48465"/>
    <lineage>
        <taxon>Bacteria</taxon>
        <taxon>Pseudomonadati</taxon>
        <taxon>Verrucomicrobiota</taxon>
        <taxon>Verrucomicrobiia</taxon>
        <taxon>Verrucomicrobiales</taxon>
        <taxon>Verrucomicrobiaceae</taxon>
        <taxon>Prosthecobacter</taxon>
    </lineage>
</organism>
<evidence type="ECO:0000313" key="3">
    <source>
        <dbReference type="EMBL" id="MBB5037658.1"/>
    </source>
</evidence>
<dbReference type="PANTHER" id="PTHR38133">
    <property type="entry name" value="SLR1429 PROTEIN"/>
    <property type="match status" value="1"/>
</dbReference>
<dbReference type="EMBL" id="JACHIF010000003">
    <property type="protein sequence ID" value="MBB5037658.1"/>
    <property type="molecule type" value="Genomic_DNA"/>
</dbReference>
<keyword evidence="1" id="KW-0863">Zinc-finger</keyword>
<accession>A0A7W7YK33</accession>
<dbReference type="PANTHER" id="PTHR38133:SF1">
    <property type="entry name" value="SLR1429 PROTEIN"/>
    <property type="match status" value="1"/>
</dbReference>
<evidence type="ECO:0000256" key="1">
    <source>
        <dbReference type="PROSITE-ProRule" id="PRU00325"/>
    </source>
</evidence>
<feature type="domain" description="SWIM-type" evidence="2">
    <location>
        <begin position="137"/>
        <end position="178"/>
    </location>
</feature>
<dbReference type="Pfam" id="PF04434">
    <property type="entry name" value="SWIM"/>
    <property type="match status" value="1"/>
</dbReference>
<keyword evidence="4" id="KW-1185">Reference proteome</keyword>
<reference evidence="3 4" key="1">
    <citation type="submission" date="2020-08" db="EMBL/GenBank/DDBJ databases">
        <title>Genomic Encyclopedia of Type Strains, Phase IV (KMG-IV): sequencing the most valuable type-strain genomes for metagenomic binning, comparative biology and taxonomic classification.</title>
        <authorList>
            <person name="Goeker M."/>
        </authorList>
    </citation>
    <scope>NUCLEOTIDE SEQUENCE [LARGE SCALE GENOMIC DNA]</scope>
    <source>
        <strain evidence="3 4">DSM 12251</strain>
    </source>
</reference>
<sequence>MSWNREETQEAAERVQREIAKRRARGEALQPLEAPQKSRHLCQSFWGQAWCSHLANYQHYEARLPAGRSYLRQGKVLDLTVEPGTISAVVAGTELYDTLIHIRPLAADRWQEIVQASQGQVNSLLDLLTGKLGDGLMQVLSHPEDGLFPQPGEIRFDCSCPDHADLCKHAAAVLYGAGILLDTQPQLLFTLRGVDQADLLSTARESSAAGLSQASELEGTDLSALFGIDLDEGK</sequence>
<keyword evidence="1" id="KW-0479">Metal-binding</keyword>
<dbReference type="AlphaFoldDB" id="A0A7W7YK33"/>
<evidence type="ECO:0000259" key="2">
    <source>
        <dbReference type="PROSITE" id="PS50966"/>
    </source>
</evidence>
<name>A0A7W7YK33_9BACT</name>
<gene>
    <name evidence="3" type="ORF">HNQ64_001907</name>
</gene>
<keyword evidence="1" id="KW-0862">Zinc</keyword>
<evidence type="ECO:0000313" key="4">
    <source>
        <dbReference type="Proteomes" id="UP000534294"/>
    </source>
</evidence>
<dbReference type="Proteomes" id="UP000534294">
    <property type="component" value="Unassembled WGS sequence"/>
</dbReference>
<dbReference type="PROSITE" id="PS50966">
    <property type="entry name" value="ZF_SWIM"/>
    <property type="match status" value="1"/>
</dbReference>
<comment type="caution">
    <text evidence="3">The sequence shown here is derived from an EMBL/GenBank/DDBJ whole genome shotgun (WGS) entry which is preliminary data.</text>
</comment>
<proteinExistence type="predicted"/>
<dbReference type="InterPro" id="IPR007527">
    <property type="entry name" value="Znf_SWIM"/>
</dbReference>
<protein>
    <submittedName>
        <fullName evidence="3">Putative Zn finger protein</fullName>
    </submittedName>
</protein>
<dbReference type="GO" id="GO:0008270">
    <property type="term" value="F:zinc ion binding"/>
    <property type="evidence" value="ECO:0007669"/>
    <property type="project" value="UniProtKB-KW"/>
</dbReference>
<dbReference type="RefSeq" id="WP_184207748.1">
    <property type="nucleotide sequence ID" value="NZ_JACHIF010000003.1"/>
</dbReference>